<dbReference type="CDD" id="cd18803">
    <property type="entry name" value="SF2_C_secA"/>
    <property type="match status" value="1"/>
</dbReference>
<keyword evidence="1" id="KW-0813">Transport</keyword>
<protein>
    <submittedName>
        <fullName evidence="11">13702_t:CDS:1</fullName>
    </submittedName>
</protein>
<evidence type="ECO:0000256" key="4">
    <source>
        <dbReference type="ARBA" id="ARBA00022840"/>
    </source>
</evidence>
<accession>A0A9W4T672</accession>
<dbReference type="Pfam" id="PF21090">
    <property type="entry name" value="P-loop_SecA"/>
    <property type="match status" value="1"/>
</dbReference>
<evidence type="ECO:0000256" key="5">
    <source>
        <dbReference type="ARBA" id="ARBA00022927"/>
    </source>
</evidence>
<feature type="non-terminal residue" evidence="11">
    <location>
        <position position="509"/>
    </location>
</feature>
<dbReference type="InterPro" id="IPR044722">
    <property type="entry name" value="SecA_SF2_C"/>
</dbReference>
<dbReference type="PROSITE" id="PS51194">
    <property type="entry name" value="HELICASE_CTER"/>
    <property type="match status" value="1"/>
</dbReference>
<dbReference type="Pfam" id="PF07517">
    <property type="entry name" value="SecA_DEAD"/>
    <property type="match status" value="1"/>
</dbReference>
<dbReference type="GO" id="GO:0005886">
    <property type="term" value="C:plasma membrane"/>
    <property type="evidence" value="ECO:0007669"/>
    <property type="project" value="TreeGrafter"/>
</dbReference>
<keyword evidence="5" id="KW-0653">Protein transport</keyword>
<dbReference type="Pfam" id="PF01043">
    <property type="entry name" value="SecA_PP_bind"/>
    <property type="match status" value="1"/>
</dbReference>
<sequence length="509" mass="58128">ARFCASAGSCPPENWAVALSDPNFWGHCASPWQYCPNEYGGRKNLNCSFTHLSKCSLRQTELYSNCTIVYTTGSELGFDYLRNNLVTRLEDKLNLRSDELAVKEKHQKSTYLAQELGEKKDYKLDDKEKELWLTKQGVKKAEEFYGISNLFSFQHHETNFLLHNSLKAKHFYQNGVEYIVDYERKKIVIIDALTGRLVPNRVYSGGIQQAIESKEGIPISPPSKSTAVITYQNFFRLFDKVAGMTGTAMTEAEEFRQVYGMEVMAIRPYRKLIRKDRDDLIFLDKESKYQAIIKRIKKNAQTVKRPILVGSPSLDISEHISKLLTQEGVFHHKLNAINHREEAQIISRAGELGAVTISTNMAGRGTDIVLSEESKKAGGLLVIGVERNFSRRIDNQLRGRAGRQGDPGESQFYVSLEDDLIKNYEVKDQITRIFRGKAIRNSQNAGRQHTLNHDLLINHQRQKVYKYRQRILASTNLLAVILPAQVAARHQEQPQPYLKSQLVRKIDFA</sequence>
<comment type="caution">
    <text evidence="11">The sequence shown here is derived from an EMBL/GenBank/DDBJ whole genome shotgun (WGS) entry which is preliminary data.</text>
</comment>
<dbReference type="PANTHER" id="PTHR30612">
    <property type="entry name" value="SECA INNER MEMBRANE COMPONENT OF SEC PROTEIN SECRETION SYSTEM"/>
    <property type="match status" value="1"/>
</dbReference>
<evidence type="ECO:0000313" key="12">
    <source>
        <dbReference type="Proteomes" id="UP001153678"/>
    </source>
</evidence>
<dbReference type="InterPro" id="IPR020937">
    <property type="entry name" value="SecA_CS"/>
</dbReference>
<dbReference type="SUPFAM" id="SSF81767">
    <property type="entry name" value="Pre-protein crosslinking domain of SecA"/>
    <property type="match status" value="1"/>
</dbReference>
<dbReference type="GO" id="GO:0006605">
    <property type="term" value="P:protein targeting"/>
    <property type="evidence" value="ECO:0007669"/>
    <property type="project" value="InterPro"/>
</dbReference>
<dbReference type="PRINTS" id="PR00906">
    <property type="entry name" value="SECA"/>
</dbReference>
<keyword evidence="2" id="KW-0963">Cytoplasm</keyword>
<dbReference type="InterPro" id="IPR014018">
    <property type="entry name" value="SecA_motor_DEAD"/>
</dbReference>
<dbReference type="Proteomes" id="UP001153678">
    <property type="component" value="Unassembled WGS sequence"/>
</dbReference>
<dbReference type="SUPFAM" id="SSF52540">
    <property type="entry name" value="P-loop containing nucleoside triphosphate hydrolases"/>
    <property type="match status" value="2"/>
</dbReference>
<dbReference type="OrthoDB" id="2428452at2759"/>
<dbReference type="GO" id="GO:0005829">
    <property type="term" value="C:cytosol"/>
    <property type="evidence" value="ECO:0007669"/>
    <property type="project" value="TreeGrafter"/>
</dbReference>
<gene>
    <name evidence="11" type="ORF">FWILDA_LOCUS16449</name>
</gene>
<evidence type="ECO:0000256" key="2">
    <source>
        <dbReference type="ARBA" id="ARBA00022490"/>
    </source>
</evidence>
<dbReference type="InterPro" id="IPR011130">
    <property type="entry name" value="SecA_preprotein_X-link_dom"/>
</dbReference>
<evidence type="ECO:0000256" key="6">
    <source>
        <dbReference type="ARBA" id="ARBA00022967"/>
    </source>
</evidence>
<keyword evidence="6" id="KW-1278">Translocase</keyword>
<dbReference type="GO" id="GO:0005524">
    <property type="term" value="F:ATP binding"/>
    <property type="evidence" value="ECO:0007669"/>
    <property type="project" value="UniProtKB-KW"/>
</dbReference>
<evidence type="ECO:0000256" key="3">
    <source>
        <dbReference type="ARBA" id="ARBA00022741"/>
    </source>
</evidence>
<organism evidence="11 12">
    <name type="scientific">Funneliformis geosporum</name>
    <dbReference type="NCBI Taxonomy" id="1117311"/>
    <lineage>
        <taxon>Eukaryota</taxon>
        <taxon>Fungi</taxon>
        <taxon>Fungi incertae sedis</taxon>
        <taxon>Mucoromycota</taxon>
        <taxon>Glomeromycotina</taxon>
        <taxon>Glomeromycetes</taxon>
        <taxon>Glomerales</taxon>
        <taxon>Glomeraceae</taxon>
        <taxon>Funneliformis</taxon>
    </lineage>
</organism>
<keyword evidence="7" id="KW-0811">Translocation</keyword>
<dbReference type="InterPro" id="IPR036670">
    <property type="entry name" value="SecA_X-link_sf"/>
</dbReference>
<evidence type="ECO:0000313" key="11">
    <source>
        <dbReference type="EMBL" id="CAI2194185.1"/>
    </source>
</evidence>
<evidence type="ECO:0000259" key="10">
    <source>
        <dbReference type="PROSITE" id="PS51196"/>
    </source>
</evidence>
<name>A0A9W4T672_9GLOM</name>
<keyword evidence="4" id="KW-0067">ATP-binding</keyword>
<feature type="domain" description="SecA family profile" evidence="10">
    <location>
        <begin position="1"/>
        <end position="446"/>
    </location>
</feature>
<evidence type="ECO:0000256" key="8">
    <source>
        <dbReference type="ARBA" id="ARBA00023136"/>
    </source>
</evidence>
<dbReference type="InterPro" id="IPR001650">
    <property type="entry name" value="Helicase_C-like"/>
</dbReference>
<evidence type="ECO:0000256" key="7">
    <source>
        <dbReference type="ARBA" id="ARBA00023010"/>
    </source>
</evidence>
<dbReference type="Gene3D" id="3.40.50.300">
    <property type="entry name" value="P-loop containing nucleotide triphosphate hydrolases"/>
    <property type="match status" value="2"/>
</dbReference>
<dbReference type="GO" id="GO:0006886">
    <property type="term" value="P:intracellular protein transport"/>
    <property type="evidence" value="ECO:0007669"/>
    <property type="project" value="InterPro"/>
</dbReference>
<dbReference type="SMART" id="SM00958">
    <property type="entry name" value="SecA_PP_bind"/>
    <property type="match status" value="1"/>
</dbReference>
<dbReference type="InterPro" id="IPR000185">
    <property type="entry name" value="SecA"/>
</dbReference>
<keyword evidence="12" id="KW-1185">Reference proteome</keyword>
<dbReference type="EMBL" id="CAMKVN010010548">
    <property type="protein sequence ID" value="CAI2194185.1"/>
    <property type="molecule type" value="Genomic_DNA"/>
</dbReference>
<dbReference type="SUPFAM" id="SSF81886">
    <property type="entry name" value="Helical scaffold and wing domains of SecA"/>
    <property type="match status" value="1"/>
</dbReference>
<dbReference type="InterPro" id="IPR011115">
    <property type="entry name" value="SecA_DEAD"/>
</dbReference>
<dbReference type="AlphaFoldDB" id="A0A9W4T672"/>
<dbReference type="FunFam" id="3.40.50.300:FF:000429">
    <property type="entry name" value="Preprotein translocase subunit SecA"/>
    <property type="match status" value="1"/>
</dbReference>
<dbReference type="InterPro" id="IPR036266">
    <property type="entry name" value="SecA_Wing/Scaffold_sf"/>
</dbReference>
<dbReference type="PROSITE" id="PS51196">
    <property type="entry name" value="SECA_MOTOR_DEAD"/>
    <property type="match status" value="1"/>
</dbReference>
<evidence type="ECO:0000259" key="9">
    <source>
        <dbReference type="PROSITE" id="PS51194"/>
    </source>
</evidence>
<keyword evidence="3" id="KW-0547">Nucleotide-binding</keyword>
<feature type="domain" description="Helicase C-terminal" evidence="9">
    <location>
        <begin position="288"/>
        <end position="450"/>
    </location>
</feature>
<dbReference type="PROSITE" id="PS01312">
    <property type="entry name" value="SECA"/>
    <property type="match status" value="1"/>
</dbReference>
<dbReference type="Gene3D" id="3.90.1440.10">
    <property type="entry name" value="SecA, preprotein cross-linking domain"/>
    <property type="match status" value="1"/>
</dbReference>
<dbReference type="SMART" id="SM00957">
    <property type="entry name" value="SecA_DEAD"/>
    <property type="match status" value="1"/>
</dbReference>
<keyword evidence="8" id="KW-0472">Membrane</keyword>
<evidence type="ECO:0000256" key="1">
    <source>
        <dbReference type="ARBA" id="ARBA00022448"/>
    </source>
</evidence>
<dbReference type="GO" id="GO:0017038">
    <property type="term" value="P:protein import"/>
    <property type="evidence" value="ECO:0007669"/>
    <property type="project" value="InterPro"/>
</dbReference>
<dbReference type="PANTHER" id="PTHR30612:SF0">
    <property type="entry name" value="CHLOROPLAST PROTEIN-TRANSPORTING ATPASE"/>
    <property type="match status" value="1"/>
</dbReference>
<reference evidence="11" key="1">
    <citation type="submission" date="2022-08" db="EMBL/GenBank/DDBJ databases">
        <authorList>
            <person name="Kallberg Y."/>
            <person name="Tangrot J."/>
            <person name="Rosling A."/>
        </authorList>
    </citation>
    <scope>NUCLEOTIDE SEQUENCE</scope>
    <source>
        <strain evidence="11">Wild A</strain>
    </source>
</reference>
<dbReference type="InterPro" id="IPR027417">
    <property type="entry name" value="P-loop_NTPase"/>
</dbReference>
<proteinExistence type="predicted"/>